<keyword evidence="4" id="KW-1185">Reference proteome</keyword>
<dbReference type="EMBL" id="PVTV01000011">
    <property type="protein sequence ID" value="PRY99086.1"/>
    <property type="molecule type" value="Genomic_DNA"/>
</dbReference>
<dbReference type="PANTHER" id="PTHR31793">
    <property type="entry name" value="4-HYDROXYBENZOYL-COA THIOESTERASE FAMILY MEMBER"/>
    <property type="match status" value="1"/>
</dbReference>
<dbReference type="Gene3D" id="3.10.129.10">
    <property type="entry name" value="Hotdog Thioesterase"/>
    <property type="match status" value="1"/>
</dbReference>
<dbReference type="CDD" id="cd00586">
    <property type="entry name" value="4HBT"/>
    <property type="match status" value="1"/>
</dbReference>
<evidence type="ECO:0000256" key="1">
    <source>
        <dbReference type="ARBA" id="ARBA00005953"/>
    </source>
</evidence>
<name>A0A2T0XJH3_9BURK</name>
<dbReference type="InterPro" id="IPR050563">
    <property type="entry name" value="4-hydroxybenzoyl-CoA_TE"/>
</dbReference>
<dbReference type="RefSeq" id="WP_106226429.1">
    <property type="nucleotide sequence ID" value="NZ_PVTV01000011.1"/>
</dbReference>
<comment type="caution">
    <text evidence="3">The sequence shown here is derived from an EMBL/GenBank/DDBJ whole genome shotgun (WGS) entry which is preliminary data.</text>
</comment>
<gene>
    <name evidence="3" type="ORF">BCM14_0525</name>
</gene>
<dbReference type="Pfam" id="PF13279">
    <property type="entry name" value="4HBT_2"/>
    <property type="match status" value="1"/>
</dbReference>
<sequence length="149" mass="16876">MSSAPSDSKRSTPWLKTDFEFFESVTLRWADNDSYGHINNAHYYSFFDTAVDAFLLDRDYRKYLSGDRQTLVVASECRYFTQVSAPGWIRVGVRIGKIGRSSVTYDVAVFTDESDLAAAQGLFVHVCVNRETQRPVEVPADFRLAAKLT</sequence>
<keyword evidence="2 3" id="KW-0378">Hydrolase</keyword>
<protein>
    <submittedName>
        <fullName evidence="3">Acyl-CoA thioester hydrolase</fullName>
    </submittedName>
</protein>
<proteinExistence type="inferred from homology"/>
<reference evidence="3 4" key="1">
    <citation type="submission" date="2018-03" db="EMBL/GenBank/DDBJ databases">
        <title>Genomic Encyclopedia of Type Strains, Phase III (KMG-III): the genomes of soil and plant-associated and newly described type strains.</title>
        <authorList>
            <person name="Whitman W."/>
        </authorList>
    </citation>
    <scope>NUCLEOTIDE SEQUENCE [LARGE SCALE GENOMIC DNA]</scope>
    <source>
        <strain evidence="3 4">MWH-P2sevCIIIb</strain>
    </source>
</reference>
<dbReference type="GO" id="GO:0047617">
    <property type="term" value="F:fatty acyl-CoA hydrolase activity"/>
    <property type="evidence" value="ECO:0007669"/>
    <property type="project" value="TreeGrafter"/>
</dbReference>
<evidence type="ECO:0000313" key="3">
    <source>
        <dbReference type="EMBL" id="PRY99086.1"/>
    </source>
</evidence>
<dbReference type="PANTHER" id="PTHR31793:SF27">
    <property type="entry name" value="NOVEL THIOESTERASE SUPERFAMILY DOMAIN AND SAPOSIN A-TYPE DOMAIN CONTAINING PROTEIN (0610012H03RIK)"/>
    <property type="match status" value="1"/>
</dbReference>
<dbReference type="OrthoDB" id="9799036at2"/>
<organism evidence="3 4">
    <name type="scientific">Jezberella montanilacus</name>
    <dbReference type="NCBI Taxonomy" id="323426"/>
    <lineage>
        <taxon>Bacteria</taxon>
        <taxon>Pseudomonadati</taxon>
        <taxon>Pseudomonadota</taxon>
        <taxon>Betaproteobacteria</taxon>
        <taxon>Burkholderiales</taxon>
        <taxon>Alcaligenaceae</taxon>
        <taxon>Jezberella</taxon>
    </lineage>
</organism>
<accession>A0A2T0XJH3</accession>
<comment type="similarity">
    <text evidence="1">Belongs to the 4-hydroxybenzoyl-CoA thioesterase family.</text>
</comment>
<evidence type="ECO:0000313" key="4">
    <source>
        <dbReference type="Proteomes" id="UP000238308"/>
    </source>
</evidence>
<evidence type="ECO:0000256" key="2">
    <source>
        <dbReference type="ARBA" id="ARBA00022801"/>
    </source>
</evidence>
<dbReference type="AlphaFoldDB" id="A0A2T0XJH3"/>
<dbReference type="InterPro" id="IPR029069">
    <property type="entry name" value="HotDog_dom_sf"/>
</dbReference>
<dbReference type="Proteomes" id="UP000238308">
    <property type="component" value="Unassembled WGS sequence"/>
</dbReference>
<dbReference type="SUPFAM" id="SSF54637">
    <property type="entry name" value="Thioesterase/thiol ester dehydrase-isomerase"/>
    <property type="match status" value="1"/>
</dbReference>